<dbReference type="Gene3D" id="3.40.366.10">
    <property type="entry name" value="Malonyl-Coenzyme A Acyl Carrier Protein, domain 2"/>
    <property type="match status" value="1"/>
</dbReference>
<dbReference type="AlphaFoldDB" id="A0A424YCI5"/>
<sequence>MRKVAFLFSGQGAQYPGMGQDFFEEFEAAREVFRAADDVLGFDLTSLVFKGTKEDLKKTEITQPAVMTTSLAIFMVLREEFQLVPQGAAGLSLGEYTALTAAGVFELKDSIRLVQKRARLMQEGVPQGKGCMAAILGLSKDKVEEACREAKSWGLVSPANYNCPGQIVIAGEKEAVEEAVKLSKEKGAKRTAILPMSVPSHCALLKSAGDKLGEILSGISTGEFSFPVVSNVKAEYYKTGEEVKELLSSQLSQPVLWEESIRLLIKDGFNLFVEVGPGNTLTGFMKKIDRNVSCYPVGDKSSLEKVIKELEG</sequence>
<organism evidence="7 8">
    <name type="scientific">Candidatus Syntrophonatronum acetioxidans</name>
    <dbReference type="NCBI Taxonomy" id="1795816"/>
    <lineage>
        <taxon>Bacteria</taxon>
        <taxon>Bacillati</taxon>
        <taxon>Bacillota</taxon>
        <taxon>Clostridia</taxon>
        <taxon>Eubacteriales</taxon>
        <taxon>Syntrophomonadaceae</taxon>
        <taxon>Candidatus Syntrophonatronum</taxon>
    </lineage>
</organism>
<dbReference type="InterPro" id="IPR024925">
    <property type="entry name" value="Malonyl_CoA-ACP_transAc"/>
</dbReference>
<dbReference type="Proteomes" id="UP000285138">
    <property type="component" value="Unassembled WGS sequence"/>
</dbReference>
<dbReference type="NCBIfam" id="TIGR00128">
    <property type="entry name" value="fabD"/>
    <property type="match status" value="1"/>
</dbReference>
<feature type="domain" description="Malonyl-CoA:ACP transacylase (MAT)" evidence="6">
    <location>
        <begin position="7"/>
        <end position="306"/>
    </location>
</feature>
<dbReference type="InterPro" id="IPR016035">
    <property type="entry name" value="Acyl_Trfase/lysoPLipase"/>
</dbReference>
<proteinExistence type="inferred from homology"/>
<dbReference type="SMART" id="SM00827">
    <property type="entry name" value="PKS_AT"/>
    <property type="match status" value="1"/>
</dbReference>
<dbReference type="GO" id="GO:0005829">
    <property type="term" value="C:cytosol"/>
    <property type="evidence" value="ECO:0007669"/>
    <property type="project" value="TreeGrafter"/>
</dbReference>
<accession>A0A424YCI5</accession>
<comment type="similarity">
    <text evidence="4">Belongs to the fabD family.</text>
</comment>
<evidence type="ECO:0000256" key="1">
    <source>
        <dbReference type="ARBA" id="ARBA00022679"/>
    </source>
</evidence>
<dbReference type="SUPFAM" id="SSF55048">
    <property type="entry name" value="Probable ACP-binding domain of malonyl-CoA ACP transacylase"/>
    <property type="match status" value="1"/>
</dbReference>
<dbReference type="GO" id="GO:0006633">
    <property type="term" value="P:fatty acid biosynthetic process"/>
    <property type="evidence" value="ECO:0007669"/>
    <property type="project" value="TreeGrafter"/>
</dbReference>
<comment type="catalytic activity">
    <reaction evidence="3 4">
        <text>holo-[ACP] + malonyl-CoA = malonyl-[ACP] + CoA</text>
        <dbReference type="Rhea" id="RHEA:41792"/>
        <dbReference type="Rhea" id="RHEA-COMP:9623"/>
        <dbReference type="Rhea" id="RHEA-COMP:9685"/>
        <dbReference type="ChEBI" id="CHEBI:57287"/>
        <dbReference type="ChEBI" id="CHEBI:57384"/>
        <dbReference type="ChEBI" id="CHEBI:64479"/>
        <dbReference type="ChEBI" id="CHEBI:78449"/>
        <dbReference type="EC" id="2.3.1.39"/>
    </reaction>
</comment>
<keyword evidence="1 4" id="KW-0808">Transferase</keyword>
<dbReference type="PIRSF" id="PIRSF000446">
    <property type="entry name" value="Mct"/>
    <property type="match status" value="1"/>
</dbReference>
<dbReference type="EMBL" id="QZAA01000199">
    <property type="protein sequence ID" value="RQD74601.1"/>
    <property type="molecule type" value="Genomic_DNA"/>
</dbReference>
<evidence type="ECO:0000313" key="7">
    <source>
        <dbReference type="EMBL" id="RQD74601.1"/>
    </source>
</evidence>
<feature type="active site" evidence="5">
    <location>
        <position position="92"/>
    </location>
</feature>
<reference evidence="7 8" key="1">
    <citation type="submission" date="2018-08" db="EMBL/GenBank/DDBJ databases">
        <title>The metabolism and importance of syntrophic acetate oxidation coupled to methane or sulfide production in haloalkaline environments.</title>
        <authorList>
            <person name="Timmers P.H.A."/>
            <person name="Vavourakis C.D."/>
            <person name="Sorokin D.Y."/>
            <person name="Sinninghe Damste J.S."/>
            <person name="Muyzer G."/>
            <person name="Stams A.J.M."/>
            <person name="Plugge C.M."/>
        </authorList>
    </citation>
    <scope>NUCLEOTIDE SEQUENCE [LARGE SCALE GENOMIC DNA]</scope>
    <source>
        <strain evidence="7">MSAO_Bac1</strain>
    </source>
</reference>
<feature type="active site" evidence="5">
    <location>
        <position position="201"/>
    </location>
</feature>
<dbReference type="EC" id="2.3.1.39" evidence="4"/>
<evidence type="ECO:0000259" key="6">
    <source>
        <dbReference type="SMART" id="SM00827"/>
    </source>
</evidence>
<keyword evidence="2 4" id="KW-0012">Acyltransferase</keyword>
<evidence type="ECO:0000256" key="5">
    <source>
        <dbReference type="PIRSR" id="PIRSR000446-1"/>
    </source>
</evidence>
<dbReference type="PANTHER" id="PTHR42681">
    <property type="entry name" value="MALONYL-COA-ACYL CARRIER PROTEIN TRANSACYLASE, MITOCHONDRIAL"/>
    <property type="match status" value="1"/>
</dbReference>
<name>A0A424YCI5_9FIRM</name>
<dbReference type="InterPro" id="IPR004410">
    <property type="entry name" value="Malonyl_CoA-ACP_transAc_FabD"/>
</dbReference>
<dbReference type="GO" id="GO:0004314">
    <property type="term" value="F:[acyl-carrier-protein] S-malonyltransferase activity"/>
    <property type="evidence" value="ECO:0007669"/>
    <property type="project" value="UniProtKB-EC"/>
</dbReference>
<evidence type="ECO:0000256" key="2">
    <source>
        <dbReference type="ARBA" id="ARBA00023315"/>
    </source>
</evidence>
<dbReference type="InterPro" id="IPR050858">
    <property type="entry name" value="Mal-CoA-ACP_Trans/PKS_FabD"/>
</dbReference>
<protein>
    <recommendedName>
        <fullName evidence="4">Malonyl CoA-acyl carrier protein transacylase</fullName>
        <ecNumber evidence="4">2.3.1.39</ecNumber>
    </recommendedName>
</protein>
<dbReference type="PANTHER" id="PTHR42681:SF1">
    <property type="entry name" value="MALONYL-COA-ACYL CARRIER PROTEIN TRANSACYLASE, MITOCHONDRIAL"/>
    <property type="match status" value="1"/>
</dbReference>
<evidence type="ECO:0000313" key="8">
    <source>
        <dbReference type="Proteomes" id="UP000285138"/>
    </source>
</evidence>
<dbReference type="SUPFAM" id="SSF52151">
    <property type="entry name" value="FabD/lysophospholipase-like"/>
    <property type="match status" value="1"/>
</dbReference>
<comment type="caution">
    <text evidence="7">The sequence shown here is derived from an EMBL/GenBank/DDBJ whole genome shotgun (WGS) entry which is preliminary data.</text>
</comment>
<dbReference type="Pfam" id="PF00698">
    <property type="entry name" value="Acyl_transf_1"/>
    <property type="match status" value="1"/>
</dbReference>
<gene>
    <name evidence="7" type="primary">fabD</name>
    <name evidence="7" type="ORF">D5R97_07725</name>
</gene>
<dbReference type="FunFam" id="3.30.70.250:FF:000001">
    <property type="entry name" value="Malonyl CoA-acyl carrier protein transacylase"/>
    <property type="match status" value="1"/>
</dbReference>
<dbReference type="InterPro" id="IPR001227">
    <property type="entry name" value="Ac_transferase_dom_sf"/>
</dbReference>
<evidence type="ECO:0000256" key="4">
    <source>
        <dbReference type="PIRNR" id="PIRNR000446"/>
    </source>
</evidence>
<dbReference type="InterPro" id="IPR016036">
    <property type="entry name" value="Malonyl_transacylase_ACP-bd"/>
</dbReference>
<evidence type="ECO:0000256" key="3">
    <source>
        <dbReference type="ARBA" id="ARBA00048462"/>
    </source>
</evidence>
<dbReference type="InterPro" id="IPR014043">
    <property type="entry name" value="Acyl_transferase_dom"/>
</dbReference>
<dbReference type="Gene3D" id="3.30.70.250">
    <property type="entry name" value="Malonyl-CoA ACP transacylase, ACP-binding"/>
    <property type="match status" value="1"/>
</dbReference>